<feature type="domain" description="Amidohydrolase-related" evidence="2">
    <location>
        <begin position="40"/>
        <end position="326"/>
    </location>
</feature>
<dbReference type="GO" id="GO:0016787">
    <property type="term" value="F:hydrolase activity"/>
    <property type="evidence" value="ECO:0007669"/>
    <property type="project" value="InterPro"/>
</dbReference>
<dbReference type="InterPro" id="IPR032465">
    <property type="entry name" value="ACMSD"/>
</dbReference>
<dbReference type="PANTHER" id="PTHR21240">
    <property type="entry name" value="2-AMINO-3-CARBOXYLMUCONATE-6-SEMIALDEHYDE DECARBOXYLASE"/>
    <property type="match status" value="1"/>
</dbReference>
<dbReference type="Proteomes" id="UP000228886">
    <property type="component" value="Unassembled WGS sequence"/>
</dbReference>
<proteinExistence type="predicted"/>
<dbReference type="SUPFAM" id="SSF51556">
    <property type="entry name" value="Metallo-dependent hydrolases"/>
    <property type="match status" value="1"/>
</dbReference>
<evidence type="ECO:0000313" key="4">
    <source>
        <dbReference type="Proteomes" id="UP000228886"/>
    </source>
</evidence>
<sequence>MHLMKVISPTIAYPSAGETMASNWARITRMYRNFIGGRMIDVHTHIGRGTVKDKPVVDEKELLKKMDELEIERAVLLPRGVSPECSFFHFTTDDVLKVYKRHPDRIIPFCKLDPRNGGNSLETDFSWILEEYKEKGCKGVGELTGNLYLDDPLYKNLFYHCGKVGLPVLFHLAVGVKYGIYGAADDIGLPRLEKVLKEFPKTIFIGHAMAFWSEITSEVDEETRGGYPKGPVKSPGRVPKLLKRYPNLYGDLSAGSGYNAISRDPDYGYKFLEEFRDKLLFGTDICHINQDAPIVPYFKKSLEEGKISQTAYEKITQKNAEKILKL</sequence>
<dbReference type="Gene3D" id="3.20.20.140">
    <property type="entry name" value="Metal-dependent hydrolases"/>
    <property type="match status" value="1"/>
</dbReference>
<dbReference type="InterPro" id="IPR032466">
    <property type="entry name" value="Metal_Hydrolase"/>
</dbReference>
<dbReference type="InterPro" id="IPR006680">
    <property type="entry name" value="Amidohydro-rel"/>
</dbReference>
<comment type="caution">
    <text evidence="3">The sequence shown here is derived from an EMBL/GenBank/DDBJ whole genome shotgun (WGS) entry which is preliminary data.</text>
</comment>
<gene>
    <name evidence="3" type="ORF">COS11_06215</name>
</gene>
<dbReference type="PANTHER" id="PTHR21240:SF28">
    <property type="entry name" value="ISO-OROTATE DECARBOXYLASE (EUROFUNG)"/>
    <property type="match status" value="1"/>
</dbReference>
<name>A0A2M7E7H6_9BACT</name>
<dbReference type="GO" id="GO:0019748">
    <property type="term" value="P:secondary metabolic process"/>
    <property type="evidence" value="ECO:0007669"/>
    <property type="project" value="TreeGrafter"/>
</dbReference>
<dbReference type="AlphaFoldDB" id="A0A2M7E7H6"/>
<dbReference type="GO" id="GO:0005737">
    <property type="term" value="C:cytoplasm"/>
    <property type="evidence" value="ECO:0007669"/>
    <property type="project" value="TreeGrafter"/>
</dbReference>
<accession>A0A2M7E7H6</accession>
<keyword evidence="1" id="KW-0456">Lyase</keyword>
<evidence type="ECO:0000313" key="3">
    <source>
        <dbReference type="EMBL" id="PIV63673.1"/>
    </source>
</evidence>
<reference evidence="4" key="1">
    <citation type="submission" date="2017-09" db="EMBL/GenBank/DDBJ databases">
        <title>Depth-based differentiation of microbial function through sediment-hosted aquifers and enrichment of novel symbionts in the deep terrestrial subsurface.</title>
        <authorList>
            <person name="Probst A.J."/>
            <person name="Ladd B."/>
            <person name="Jarett J.K."/>
            <person name="Geller-Mcgrath D.E."/>
            <person name="Sieber C.M.K."/>
            <person name="Emerson J.B."/>
            <person name="Anantharaman K."/>
            <person name="Thomas B.C."/>
            <person name="Malmstrom R."/>
            <person name="Stieglmeier M."/>
            <person name="Klingl A."/>
            <person name="Woyke T."/>
            <person name="Ryan C.M."/>
            <person name="Banfield J.F."/>
        </authorList>
    </citation>
    <scope>NUCLEOTIDE SEQUENCE [LARGE SCALE GENOMIC DNA]</scope>
</reference>
<evidence type="ECO:0000259" key="2">
    <source>
        <dbReference type="Pfam" id="PF04909"/>
    </source>
</evidence>
<dbReference type="GO" id="GO:0016831">
    <property type="term" value="F:carboxy-lyase activity"/>
    <property type="evidence" value="ECO:0007669"/>
    <property type="project" value="InterPro"/>
</dbReference>
<protein>
    <recommendedName>
        <fullName evidence="2">Amidohydrolase-related domain-containing protein</fullName>
    </recommendedName>
</protein>
<dbReference type="Pfam" id="PF04909">
    <property type="entry name" value="Amidohydro_2"/>
    <property type="match status" value="1"/>
</dbReference>
<evidence type="ECO:0000256" key="1">
    <source>
        <dbReference type="ARBA" id="ARBA00023239"/>
    </source>
</evidence>
<dbReference type="EMBL" id="PETL01000294">
    <property type="protein sequence ID" value="PIV63673.1"/>
    <property type="molecule type" value="Genomic_DNA"/>
</dbReference>
<organism evidence="3 4">
    <name type="scientific">bacterium (Candidatus Ratteibacteria) CG01_land_8_20_14_3_00_40_19</name>
    <dbReference type="NCBI Taxonomy" id="2014290"/>
    <lineage>
        <taxon>Bacteria</taxon>
        <taxon>Candidatus Ratteibacteria</taxon>
    </lineage>
</organism>